<reference evidence="3" key="2">
    <citation type="submission" date="2020-09" db="EMBL/GenBank/DDBJ databases">
        <authorList>
            <person name="Sun Q."/>
            <person name="Ohkuma M."/>
        </authorList>
    </citation>
    <scope>NUCLEOTIDE SEQUENCE</scope>
    <source>
        <strain evidence="3">JCM 3086</strain>
    </source>
</reference>
<dbReference type="InterPro" id="IPR036259">
    <property type="entry name" value="MFS_trans_sf"/>
</dbReference>
<sequence>MKRPGRDARPSPTAFDRRLIAPMALGSVLNPIDSSVIAVALLGRLVDRYGPRRLYLAGTALVGVAAAATAAFFPHHADTAGLHGPALFLVAGSALPPATTLVDRSPGSLTPRGTTRTIARAPARSTSPNTPGKA</sequence>
<dbReference type="EMBL" id="BMQA01000001">
    <property type="protein sequence ID" value="GGI96781.1"/>
    <property type="molecule type" value="Genomic_DNA"/>
</dbReference>
<comment type="caution">
    <text evidence="3">The sequence shown here is derived from an EMBL/GenBank/DDBJ whole genome shotgun (WGS) entry which is preliminary data.</text>
</comment>
<proteinExistence type="predicted"/>
<dbReference type="RefSeq" id="WP_229839915.1">
    <property type="nucleotide sequence ID" value="NZ_BMQA01000001.1"/>
</dbReference>
<dbReference type="SUPFAM" id="SSF103473">
    <property type="entry name" value="MFS general substrate transporter"/>
    <property type="match status" value="1"/>
</dbReference>
<keyword evidence="4" id="KW-1185">Reference proteome</keyword>
<keyword evidence="2" id="KW-0812">Transmembrane</keyword>
<feature type="transmembrane region" description="Helical" evidence="2">
    <location>
        <begin position="54"/>
        <end position="73"/>
    </location>
</feature>
<reference evidence="3" key="1">
    <citation type="journal article" date="2014" name="Int. J. Syst. Evol. Microbiol.">
        <title>Complete genome sequence of Corynebacterium casei LMG S-19264T (=DSM 44701T), isolated from a smear-ripened cheese.</title>
        <authorList>
            <consortium name="US DOE Joint Genome Institute (JGI-PGF)"/>
            <person name="Walter F."/>
            <person name="Albersmeier A."/>
            <person name="Kalinowski J."/>
            <person name="Ruckert C."/>
        </authorList>
    </citation>
    <scope>NUCLEOTIDE SEQUENCE</scope>
    <source>
        <strain evidence="3">JCM 3086</strain>
    </source>
</reference>
<evidence type="ECO:0000313" key="4">
    <source>
        <dbReference type="Proteomes" id="UP000657574"/>
    </source>
</evidence>
<dbReference type="AlphaFoldDB" id="A0A917NFR0"/>
<accession>A0A917NFR0</accession>
<dbReference type="Gene3D" id="1.20.1250.20">
    <property type="entry name" value="MFS general substrate transporter like domains"/>
    <property type="match status" value="1"/>
</dbReference>
<keyword evidence="2" id="KW-1133">Transmembrane helix</keyword>
<feature type="region of interest" description="Disordered" evidence="1">
    <location>
        <begin position="98"/>
        <end position="134"/>
    </location>
</feature>
<organism evidence="3 4">
    <name type="scientific">Streptomyces brasiliensis</name>
    <dbReference type="NCBI Taxonomy" id="1954"/>
    <lineage>
        <taxon>Bacteria</taxon>
        <taxon>Bacillati</taxon>
        <taxon>Actinomycetota</taxon>
        <taxon>Actinomycetes</taxon>
        <taxon>Kitasatosporales</taxon>
        <taxon>Streptomycetaceae</taxon>
        <taxon>Streptomyces</taxon>
    </lineage>
</organism>
<protein>
    <submittedName>
        <fullName evidence="3">Uncharacterized protein</fullName>
    </submittedName>
</protein>
<gene>
    <name evidence="3" type="ORF">GCM10010121_003960</name>
</gene>
<name>A0A917NFR0_9ACTN</name>
<evidence type="ECO:0000256" key="2">
    <source>
        <dbReference type="SAM" id="Phobius"/>
    </source>
</evidence>
<keyword evidence="2" id="KW-0472">Membrane</keyword>
<feature type="compositionally biased region" description="Polar residues" evidence="1">
    <location>
        <begin position="107"/>
        <end position="117"/>
    </location>
</feature>
<feature type="compositionally biased region" description="Polar residues" evidence="1">
    <location>
        <begin position="124"/>
        <end position="134"/>
    </location>
</feature>
<feature type="transmembrane region" description="Helical" evidence="2">
    <location>
        <begin position="20"/>
        <end position="42"/>
    </location>
</feature>
<dbReference type="Proteomes" id="UP000657574">
    <property type="component" value="Unassembled WGS sequence"/>
</dbReference>
<evidence type="ECO:0000313" key="3">
    <source>
        <dbReference type="EMBL" id="GGI96781.1"/>
    </source>
</evidence>
<evidence type="ECO:0000256" key="1">
    <source>
        <dbReference type="SAM" id="MobiDB-lite"/>
    </source>
</evidence>